<name>A0A840EYB9_9FLAO</name>
<comment type="caution">
    <text evidence="1">The sequence shown here is derived from an EMBL/GenBank/DDBJ whole genome shotgun (WGS) entry which is preliminary data.</text>
</comment>
<dbReference type="InterPro" id="IPR008886">
    <property type="entry name" value="UPF0227/Esterase_YqiA"/>
</dbReference>
<dbReference type="AlphaFoldDB" id="A0A840EYB9"/>
<dbReference type="EMBL" id="JACIFO010000010">
    <property type="protein sequence ID" value="MBB4119817.1"/>
    <property type="molecule type" value="Genomic_DNA"/>
</dbReference>
<proteinExistence type="predicted"/>
<sequence length="187" mass="21697">MALNNVLYIHGFNSGKGKKVTTLQNEGYTVFCPQLKNNVKEDLLTLENLIKKENIQSIIGTSLGGYYGLILSQFFKQKDYYLINPSYKPYITLKKHLGETLENFKTSEKFKVNKEFIEGLKEVQPEIKNVPLAVINFYIGTNDEVLDYKEFTNDLLSLQKPLNIFKEQQDHRFQDISLVVKHLNKKQ</sequence>
<keyword evidence="2" id="KW-1185">Reference proteome</keyword>
<dbReference type="Gene3D" id="3.40.50.1820">
    <property type="entry name" value="alpha/beta hydrolase"/>
    <property type="match status" value="1"/>
</dbReference>
<protein>
    <submittedName>
        <fullName evidence="1">Putative esterase YcpF (UPF0227 family)</fullName>
    </submittedName>
</protein>
<reference evidence="1 2" key="1">
    <citation type="submission" date="2020-08" db="EMBL/GenBank/DDBJ databases">
        <title>Genomic Encyclopedia of Type Strains, Phase IV (KMG-IV): sequencing the most valuable type-strain genomes for metagenomic binning, comparative biology and taxonomic classification.</title>
        <authorList>
            <person name="Goeker M."/>
        </authorList>
    </citation>
    <scope>NUCLEOTIDE SEQUENCE [LARGE SCALE GENOMIC DNA]</scope>
    <source>
        <strain evidence="1 2">DSM 29568</strain>
    </source>
</reference>
<gene>
    <name evidence="1" type="ORF">GGR32_002123</name>
</gene>
<accession>A0A840EYB9</accession>
<evidence type="ECO:0000313" key="2">
    <source>
        <dbReference type="Proteomes" id="UP000553034"/>
    </source>
</evidence>
<dbReference type="Pfam" id="PF05728">
    <property type="entry name" value="UPF0227"/>
    <property type="match status" value="1"/>
</dbReference>
<dbReference type="PANTHER" id="PTHR35602:SF3">
    <property type="entry name" value="ESTERASE YQIA"/>
    <property type="match status" value="1"/>
</dbReference>
<dbReference type="Proteomes" id="UP000553034">
    <property type="component" value="Unassembled WGS sequence"/>
</dbReference>
<dbReference type="PANTHER" id="PTHR35602">
    <property type="entry name" value="ESTERASE YQIA-RELATED"/>
    <property type="match status" value="1"/>
</dbReference>
<organism evidence="1 2">
    <name type="scientific">Mesonia hippocampi</name>
    <dbReference type="NCBI Taxonomy" id="1628250"/>
    <lineage>
        <taxon>Bacteria</taxon>
        <taxon>Pseudomonadati</taxon>
        <taxon>Bacteroidota</taxon>
        <taxon>Flavobacteriia</taxon>
        <taxon>Flavobacteriales</taxon>
        <taxon>Flavobacteriaceae</taxon>
        <taxon>Mesonia</taxon>
    </lineage>
</organism>
<evidence type="ECO:0000313" key="1">
    <source>
        <dbReference type="EMBL" id="MBB4119817.1"/>
    </source>
</evidence>
<dbReference type="InterPro" id="IPR029058">
    <property type="entry name" value="AB_hydrolase_fold"/>
</dbReference>
<dbReference type="RefSeq" id="WP_183478161.1">
    <property type="nucleotide sequence ID" value="NZ_JACIFO010000010.1"/>
</dbReference>
<dbReference type="SUPFAM" id="SSF53474">
    <property type="entry name" value="alpha/beta-Hydrolases"/>
    <property type="match status" value="1"/>
</dbReference>